<evidence type="ECO:0000313" key="1">
    <source>
        <dbReference type="EMBL" id="VAW25300.1"/>
    </source>
</evidence>
<name>A0A3B0U8C7_9ZZZZ</name>
<proteinExistence type="predicted"/>
<dbReference type="EMBL" id="UOER01000354">
    <property type="protein sequence ID" value="VAW25300.1"/>
    <property type="molecule type" value="Genomic_DNA"/>
</dbReference>
<organism evidence="1">
    <name type="scientific">hydrothermal vent metagenome</name>
    <dbReference type="NCBI Taxonomy" id="652676"/>
    <lineage>
        <taxon>unclassified sequences</taxon>
        <taxon>metagenomes</taxon>
        <taxon>ecological metagenomes</taxon>
    </lineage>
</organism>
<protein>
    <submittedName>
        <fullName evidence="1">Uncharacterized protein</fullName>
    </submittedName>
</protein>
<dbReference type="PROSITE" id="PS51257">
    <property type="entry name" value="PROKAR_LIPOPROTEIN"/>
    <property type="match status" value="1"/>
</dbReference>
<reference evidence="1" key="1">
    <citation type="submission" date="2018-06" db="EMBL/GenBank/DDBJ databases">
        <authorList>
            <person name="Zhirakovskaya E."/>
        </authorList>
    </citation>
    <scope>NUCLEOTIDE SEQUENCE</scope>
</reference>
<dbReference type="AlphaFoldDB" id="A0A3B0U8C7"/>
<feature type="non-terminal residue" evidence="1">
    <location>
        <position position="49"/>
    </location>
</feature>
<sequence length="49" mass="5447">MKSIKFIFAFSLFLMAFTACTSDDQLSVDETLYNPNTIDNTVYATGDEG</sequence>
<gene>
    <name evidence="1" type="ORF">MNBD_BACTEROID04-322</name>
</gene>
<accession>A0A3B0U8C7</accession>